<proteinExistence type="predicted"/>
<dbReference type="AlphaFoldDB" id="A0A6P5TS61"/>
<protein>
    <submittedName>
        <fullName evidence="3">Receptor-like protein kinase At3g47110</fullName>
    </submittedName>
</protein>
<dbReference type="Proteomes" id="UP000515124">
    <property type="component" value="Unplaced"/>
</dbReference>
<feature type="domain" description="Serine-threonine/tyrosine-protein kinase catalytic" evidence="1">
    <location>
        <begin position="3"/>
        <end position="104"/>
    </location>
</feature>
<keyword evidence="2" id="KW-1185">Reference proteome</keyword>
<dbReference type="SUPFAM" id="SSF56112">
    <property type="entry name" value="Protein kinase-like (PK-like)"/>
    <property type="match status" value="1"/>
</dbReference>
<reference evidence="3" key="1">
    <citation type="submission" date="2025-08" db="UniProtKB">
        <authorList>
            <consortium name="RefSeq"/>
        </authorList>
    </citation>
    <scope>IDENTIFICATION</scope>
</reference>
<dbReference type="KEGG" id="pavi:110770640"/>
<dbReference type="GO" id="GO:0004672">
    <property type="term" value="F:protein kinase activity"/>
    <property type="evidence" value="ECO:0007669"/>
    <property type="project" value="InterPro"/>
</dbReference>
<evidence type="ECO:0000313" key="3">
    <source>
        <dbReference type="RefSeq" id="XP_021830523.1"/>
    </source>
</evidence>
<dbReference type="PANTHER" id="PTHR48055">
    <property type="entry name" value="LEUCINE-RICH REPEAT RECEPTOR PROTEIN KINASE EMS1"/>
    <property type="match status" value="1"/>
</dbReference>
<gene>
    <name evidence="3" type="primary">LOC110770640</name>
</gene>
<evidence type="ECO:0000259" key="1">
    <source>
        <dbReference type="Pfam" id="PF07714"/>
    </source>
</evidence>
<dbReference type="GO" id="GO:0016020">
    <property type="term" value="C:membrane"/>
    <property type="evidence" value="ECO:0007669"/>
    <property type="project" value="TreeGrafter"/>
</dbReference>
<dbReference type="RefSeq" id="XP_021830523.1">
    <property type="nucleotide sequence ID" value="XM_021974831.1"/>
</dbReference>
<evidence type="ECO:0000313" key="2">
    <source>
        <dbReference type="Proteomes" id="UP000515124"/>
    </source>
</evidence>
<dbReference type="InterPro" id="IPR011009">
    <property type="entry name" value="Kinase-like_dom_sf"/>
</dbReference>
<dbReference type="GeneID" id="110770640"/>
<accession>A0A6P5TS61</accession>
<dbReference type="InterPro" id="IPR051564">
    <property type="entry name" value="LRR_receptor-like_kinase"/>
</dbReference>
<dbReference type="InterPro" id="IPR001245">
    <property type="entry name" value="Ser-Thr/Tyr_kinase_cat_dom"/>
</dbReference>
<name>A0A6P5TS61_PRUAV</name>
<organism evidence="2 3">
    <name type="scientific">Prunus avium</name>
    <name type="common">Cherry</name>
    <name type="synonym">Cerasus avium</name>
    <dbReference type="NCBI Taxonomy" id="42229"/>
    <lineage>
        <taxon>Eukaryota</taxon>
        <taxon>Viridiplantae</taxon>
        <taxon>Streptophyta</taxon>
        <taxon>Embryophyta</taxon>
        <taxon>Tracheophyta</taxon>
        <taxon>Spermatophyta</taxon>
        <taxon>Magnoliopsida</taxon>
        <taxon>eudicotyledons</taxon>
        <taxon>Gunneridae</taxon>
        <taxon>Pentapetalae</taxon>
        <taxon>rosids</taxon>
        <taxon>fabids</taxon>
        <taxon>Rosales</taxon>
        <taxon>Rosaceae</taxon>
        <taxon>Amygdaloideae</taxon>
        <taxon>Amygdaleae</taxon>
        <taxon>Prunus</taxon>
    </lineage>
</organism>
<dbReference type="Pfam" id="PF07714">
    <property type="entry name" value="PK_Tyr_Ser-Thr"/>
    <property type="match status" value="1"/>
</dbReference>
<dbReference type="Gene3D" id="1.10.510.10">
    <property type="entry name" value="Transferase(Phosphotransferase) domain 1"/>
    <property type="match status" value="1"/>
</dbReference>
<dbReference type="PANTHER" id="PTHR48055:SF57">
    <property type="entry name" value="PROTEIN KINASE DOMAIN-CONTAINING PROTEIN"/>
    <property type="match status" value="1"/>
</dbReference>
<sequence>MEGIVSTRGDVYSFGIVVMETFTRRKPTDEMFVGEMNIKQWITKSLLPDAIKDGVVDGNLLGTEQEDDDFVSKRDCLSSIMRLALACCAESPEERINMKEAVATLKKIRTKFLKDIAGGVLLNHPLVQHFN</sequence>